<sequence length="261" mass="28171">MLRLQDTALLMHPPGEINSAMSRYDGIPRLQGARSAFSNATKALVDTANQVINDKGPDLREANLYPADREAGSFNAVVVRPPVPPPVPGRFQLVVSARRLLALLPRPHQALTLAPQARKALDLLPRPRQALGPVLPAQPRSFAVALSVGYVAVLGLVSLVLVSAAWRDSANRLAYERGVLLAARQACQQDFDTNRCHGPVPVAMEACTAFTTCLRRADPPISVFKTLIETLRDCATALLTTMGMKKLVSPMSSALTMDSFD</sequence>
<dbReference type="GO" id="GO:0055088">
    <property type="term" value="P:lipid homeostasis"/>
    <property type="evidence" value="ECO:0007669"/>
    <property type="project" value="InterPro"/>
</dbReference>
<dbReference type="AlphaFoldDB" id="A0AAN6JGU3"/>
<organism evidence="3 4">
    <name type="scientific">Tilletia horrida</name>
    <dbReference type="NCBI Taxonomy" id="155126"/>
    <lineage>
        <taxon>Eukaryota</taxon>
        <taxon>Fungi</taxon>
        <taxon>Dikarya</taxon>
        <taxon>Basidiomycota</taxon>
        <taxon>Ustilaginomycotina</taxon>
        <taxon>Exobasidiomycetes</taxon>
        <taxon>Tilletiales</taxon>
        <taxon>Tilletiaceae</taxon>
        <taxon>Tilletia</taxon>
    </lineage>
</organism>
<evidence type="ECO:0000259" key="2">
    <source>
        <dbReference type="Pfam" id="PF10104"/>
    </source>
</evidence>
<dbReference type="GO" id="GO:0031965">
    <property type="term" value="C:nuclear membrane"/>
    <property type="evidence" value="ECO:0007669"/>
    <property type="project" value="InterPro"/>
</dbReference>
<protein>
    <recommendedName>
        <fullName evidence="2">Brl1/Brr6 domain-containing protein</fullName>
    </recommendedName>
</protein>
<comment type="caution">
    <text evidence="3">The sequence shown here is derived from an EMBL/GenBank/DDBJ whole genome shotgun (WGS) entry which is preliminary data.</text>
</comment>
<keyword evidence="1" id="KW-0812">Transmembrane</keyword>
<evidence type="ECO:0000256" key="1">
    <source>
        <dbReference type="SAM" id="Phobius"/>
    </source>
</evidence>
<dbReference type="InterPro" id="IPR018767">
    <property type="entry name" value="Brl1/Brr6_dom"/>
</dbReference>
<keyword evidence="1" id="KW-1133">Transmembrane helix</keyword>
<name>A0AAN6JGU3_9BASI</name>
<gene>
    <name evidence="3" type="ORF">OC842_007325</name>
</gene>
<feature type="transmembrane region" description="Helical" evidence="1">
    <location>
        <begin position="142"/>
        <end position="166"/>
    </location>
</feature>
<evidence type="ECO:0000313" key="4">
    <source>
        <dbReference type="Proteomes" id="UP001176521"/>
    </source>
</evidence>
<dbReference type="Proteomes" id="UP001176521">
    <property type="component" value="Unassembled WGS sequence"/>
</dbReference>
<dbReference type="EMBL" id="JAPDMQ010000908">
    <property type="protein sequence ID" value="KAK0519780.1"/>
    <property type="molecule type" value="Genomic_DNA"/>
</dbReference>
<keyword evidence="4" id="KW-1185">Reference proteome</keyword>
<dbReference type="Pfam" id="PF10104">
    <property type="entry name" value="Brr6_like_C_C"/>
    <property type="match status" value="1"/>
</dbReference>
<keyword evidence="1" id="KW-0472">Membrane</keyword>
<evidence type="ECO:0000313" key="3">
    <source>
        <dbReference type="EMBL" id="KAK0519780.1"/>
    </source>
</evidence>
<feature type="domain" description="Brl1/Brr6" evidence="2">
    <location>
        <begin position="150"/>
        <end position="253"/>
    </location>
</feature>
<reference evidence="3" key="1">
    <citation type="journal article" date="2023" name="PhytoFront">
        <title>Draft Genome Resources of Seven Strains of Tilletia horrida, Causal Agent of Kernel Smut of Rice.</title>
        <authorList>
            <person name="Khanal S."/>
            <person name="Antony Babu S."/>
            <person name="Zhou X.G."/>
        </authorList>
    </citation>
    <scope>NUCLEOTIDE SEQUENCE</scope>
    <source>
        <strain evidence="3">TX3</strain>
    </source>
</reference>
<proteinExistence type="predicted"/>
<accession>A0AAN6JGU3</accession>